<dbReference type="RefSeq" id="WP_280008428.1">
    <property type="nucleotide sequence ID" value="NZ_JAOCEK010000010.1"/>
</dbReference>
<evidence type="ECO:0000259" key="3">
    <source>
        <dbReference type="PROSITE" id="PS01124"/>
    </source>
</evidence>
<evidence type="ECO:0000313" key="5">
    <source>
        <dbReference type="Proteomes" id="UP001161065"/>
    </source>
</evidence>
<dbReference type="SUPFAM" id="SSF46689">
    <property type="entry name" value="Homeodomain-like"/>
    <property type="match status" value="1"/>
</dbReference>
<accession>A0AA42Q105</accession>
<proteinExistence type="predicted"/>
<dbReference type="AlphaFoldDB" id="A0AA42Q105"/>
<reference evidence="4" key="1">
    <citation type="submission" date="2022-09" db="EMBL/GenBank/DDBJ databases">
        <title>Intensive care unit water sources are persistently colonized with multi-drug resistant bacteria and are the site of extensive horizontal gene transfer of antibiotic resistance genes.</title>
        <authorList>
            <person name="Diorio-Toth L."/>
        </authorList>
    </citation>
    <scope>NUCLEOTIDE SEQUENCE</scope>
    <source>
        <strain evidence="4">GD03832</strain>
    </source>
</reference>
<name>A0AA42Q105_9BURK</name>
<dbReference type="PROSITE" id="PS01124">
    <property type="entry name" value="HTH_ARAC_FAMILY_2"/>
    <property type="match status" value="1"/>
</dbReference>
<gene>
    <name evidence="4" type="ORF">N5D63_13500</name>
</gene>
<dbReference type="GO" id="GO:0003700">
    <property type="term" value="F:DNA-binding transcription factor activity"/>
    <property type="evidence" value="ECO:0007669"/>
    <property type="project" value="InterPro"/>
</dbReference>
<dbReference type="Gene3D" id="1.10.10.60">
    <property type="entry name" value="Homeodomain-like"/>
    <property type="match status" value="1"/>
</dbReference>
<comment type="caution">
    <text evidence="4">The sequence shown here is derived from an EMBL/GenBank/DDBJ whole genome shotgun (WGS) entry which is preliminary data.</text>
</comment>
<dbReference type="Pfam" id="PF12833">
    <property type="entry name" value="HTH_18"/>
    <property type="match status" value="1"/>
</dbReference>
<keyword evidence="2" id="KW-0804">Transcription</keyword>
<feature type="domain" description="HTH araC/xylS-type" evidence="3">
    <location>
        <begin position="203"/>
        <end position="301"/>
    </location>
</feature>
<organism evidence="4 5">
    <name type="scientific">Comamonas thiooxydans</name>
    <dbReference type="NCBI Taxonomy" id="363952"/>
    <lineage>
        <taxon>Bacteria</taxon>
        <taxon>Pseudomonadati</taxon>
        <taxon>Pseudomonadota</taxon>
        <taxon>Betaproteobacteria</taxon>
        <taxon>Burkholderiales</taxon>
        <taxon>Comamonadaceae</taxon>
        <taxon>Comamonas</taxon>
    </lineage>
</organism>
<evidence type="ECO:0000256" key="1">
    <source>
        <dbReference type="ARBA" id="ARBA00023015"/>
    </source>
</evidence>
<dbReference type="GO" id="GO:0043565">
    <property type="term" value="F:sequence-specific DNA binding"/>
    <property type="evidence" value="ECO:0007669"/>
    <property type="project" value="InterPro"/>
</dbReference>
<keyword evidence="1" id="KW-0805">Transcription regulation</keyword>
<sequence length="309" mass="34473">MSNTPIIDVAAFLPSRPLTEHRSWPAWLQRCGAHMTRDGLHAFSSHSYHPERSRLRVCDSEGRLHLSVWLQDGIEVDRDGWKFRVEGRDIVAGYLPEATWQTDFAGYAHQVGLLLPLDLLHDLADEQGADFFHQLQRDACLRVRPGDADILRAAHELDAVLLDSESSALLREAKSLELLARMVGAGTRPVHGALTPGDRARLVQAREILLADLSKAPSIPQLARACGLNTFRLKQGFKTMFGGSIHGVYQQERMQAAWTLIASEKMTATEAGHHVGYSNMSHFGVAFRKVFGVLPSEVKRRTLLPFSRK</sequence>
<dbReference type="SMART" id="SM00342">
    <property type="entry name" value="HTH_ARAC"/>
    <property type="match status" value="1"/>
</dbReference>
<protein>
    <submittedName>
        <fullName evidence="4">AraC family transcriptional regulator</fullName>
    </submittedName>
</protein>
<dbReference type="PANTHER" id="PTHR47893">
    <property type="entry name" value="REGULATORY PROTEIN PCHR"/>
    <property type="match status" value="1"/>
</dbReference>
<dbReference type="InterPro" id="IPR009057">
    <property type="entry name" value="Homeodomain-like_sf"/>
</dbReference>
<evidence type="ECO:0000313" key="4">
    <source>
        <dbReference type="EMBL" id="MDH1335155.1"/>
    </source>
</evidence>
<dbReference type="Proteomes" id="UP001161065">
    <property type="component" value="Unassembled WGS sequence"/>
</dbReference>
<evidence type="ECO:0000256" key="2">
    <source>
        <dbReference type="ARBA" id="ARBA00023163"/>
    </source>
</evidence>
<dbReference type="InterPro" id="IPR018060">
    <property type="entry name" value="HTH_AraC"/>
</dbReference>
<dbReference type="PANTHER" id="PTHR47893:SF1">
    <property type="entry name" value="REGULATORY PROTEIN PCHR"/>
    <property type="match status" value="1"/>
</dbReference>
<dbReference type="InterPro" id="IPR053142">
    <property type="entry name" value="PchR_regulatory_protein"/>
</dbReference>
<dbReference type="EMBL" id="JAOCEK010000010">
    <property type="protein sequence ID" value="MDH1335155.1"/>
    <property type="molecule type" value="Genomic_DNA"/>
</dbReference>